<dbReference type="PANTHER" id="PTHR12534:SF0">
    <property type="entry name" value="SMALL RIBOSOMAL SUBUNIT PROTEIN US2M"/>
    <property type="match status" value="1"/>
</dbReference>
<reference evidence="6" key="1">
    <citation type="journal article" date="2010" name="J. Phycol.">
        <title>Analyses of the complete chloroplast genome sequences of two members of the pelagophyceae: Aureococcus anophagefferens CCMP1984 and Aureoumbra lagunensis CCMP1507.</title>
        <authorList>
            <person name="Ong H.C."/>
            <person name="Wilhelm S.W."/>
            <person name="Gobler C.J."/>
            <person name="Bullerjahn G."/>
            <person name="Jacobs M.A."/>
            <person name="McKay J."/>
            <person name="Sims E.H."/>
            <person name="Gillett W.G."/>
            <person name="Zhou Y."/>
            <person name="Haugen E."/>
            <person name="Rocap G."/>
            <person name="Cattolico R.A."/>
        </authorList>
    </citation>
    <scope>NUCLEOTIDE SEQUENCE</scope>
    <source>
        <strain evidence="6">CCMP 1507</strain>
    </source>
</reference>
<evidence type="ECO:0000256" key="1">
    <source>
        <dbReference type="ARBA" id="ARBA00006242"/>
    </source>
</evidence>
<keyword evidence="2 4" id="KW-0689">Ribosomal protein</keyword>
<evidence type="ECO:0000313" key="6">
    <source>
        <dbReference type="EMBL" id="ACS36972.1"/>
    </source>
</evidence>
<dbReference type="PROSITE" id="PS00962">
    <property type="entry name" value="RIBOSOMAL_S2_1"/>
    <property type="match status" value="1"/>
</dbReference>
<dbReference type="GO" id="GO:0005763">
    <property type="term" value="C:mitochondrial small ribosomal subunit"/>
    <property type="evidence" value="ECO:0007669"/>
    <property type="project" value="TreeGrafter"/>
</dbReference>
<dbReference type="PRINTS" id="PR00395">
    <property type="entry name" value="RIBOSOMALS2"/>
</dbReference>
<dbReference type="PROSITE" id="PS00963">
    <property type="entry name" value="RIBOSOMAL_S2_2"/>
    <property type="match status" value="1"/>
</dbReference>
<dbReference type="Gene3D" id="1.10.287.610">
    <property type="entry name" value="Helix hairpin bin"/>
    <property type="match status" value="1"/>
</dbReference>
<proteinExistence type="inferred from homology"/>
<dbReference type="HAMAP" id="MF_00291_B">
    <property type="entry name" value="Ribosomal_uS2_B"/>
    <property type="match status" value="1"/>
</dbReference>
<dbReference type="CDD" id="cd01425">
    <property type="entry name" value="RPS2"/>
    <property type="match status" value="1"/>
</dbReference>
<accession>C6KJ16</accession>
<keyword evidence="6" id="KW-0934">Plastid</keyword>
<dbReference type="InterPro" id="IPR018130">
    <property type="entry name" value="Ribosomal_uS2_CS"/>
</dbReference>
<dbReference type="SUPFAM" id="SSF52313">
    <property type="entry name" value="Ribosomal protein S2"/>
    <property type="match status" value="1"/>
</dbReference>
<dbReference type="PANTHER" id="PTHR12534">
    <property type="entry name" value="30S RIBOSOMAL PROTEIN S2 PROKARYOTIC AND ORGANELLAR"/>
    <property type="match status" value="1"/>
</dbReference>
<keyword evidence="6" id="KW-0150">Chloroplast</keyword>
<dbReference type="InterPro" id="IPR001865">
    <property type="entry name" value="Ribosomal_uS2"/>
</dbReference>
<dbReference type="EMBL" id="GQ231542">
    <property type="protein sequence ID" value="ACS36972.1"/>
    <property type="molecule type" value="Genomic_DNA"/>
</dbReference>
<dbReference type="InterPro" id="IPR005706">
    <property type="entry name" value="Ribosomal_uS2_bac/mit/plastid"/>
</dbReference>
<geneLocation type="chloroplast" evidence="6"/>
<dbReference type="GeneID" id="8097473"/>
<comment type="subcellular location">
    <subcellularLocation>
        <location evidence="4">Plastid</location>
        <location evidence="4">Chloroplast</location>
    </subcellularLocation>
</comment>
<dbReference type="NCBIfam" id="TIGR01011">
    <property type="entry name" value="rpsB_bact"/>
    <property type="match status" value="1"/>
</dbReference>
<protein>
    <recommendedName>
        <fullName evidence="4">Small ribosomal subunit protein uS2c</fullName>
    </recommendedName>
</protein>
<dbReference type="GO" id="GO:0006412">
    <property type="term" value="P:translation"/>
    <property type="evidence" value="ECO:0007669"/>
    <property type="project" value="UniProtKB-UniRule"/>
</dbReference>
<dbReference type="GO" id="GO:0003735">
    <property type="term" value="F:structural constituent of ribosome"/>
    <property type="evidence" value="ECO:0007669"/>
    <property type="project" value="InterPro"/>
</dbReference>
<dbReference type="Pfam" id="PF00318">
    <property type="entry name" value="Ribosomal_S2"/>
    <property type="match status" value="1"/>
</dbReference>
<gene>
    <name evidence="4 6" type="primary">rps2</name>
    <name evidence="6" type="ORF">AulaCp084</name>
</gene>
<dbReference type="GO" id="GO:0009507">
    <property type="term" value="C:chloroplast"/>
    <property type="evidence" value="ECO:0007669"/>
    <property type="project" value="UniProtKB-SubCell"/>
</dbReference>
<evidence type="ECO:0000256" key="4">
    <source>
        <dbReference type="HAMAP-Rule" id="MF_00291"/>
    </source>
</evidence>
<name>C6KJ16_9STRA</name>
<evidence type="ECO:0000256" key="2">
    <source>
        <dbReference type="ARBA" id="ARBA00022980"/>
    </source>
</evidence>
<evidence type="ECO:0000256" key="5">
    <source>
        <dbReference type="RuleBase" id="RU003631"/>
    </source>
</evidence>
<organism evidence="6">
    <name type="scientific">Aureoumbra lagunensis</name>
    <dbReference type="NCBI Taxonomy" id="44058"/>
    <lineage>
        <taxon>Eukaryota</taxon>
        <taxon>Sar</taxon>
        <taxon>Stramenopiles</taxon>
        <taxon>Ochrophyta</taxon>
        <taxon>Pelagophyceae</taxon>
        <taxon>Pelagomonadales</taxon>
        <taxon>Aureoumbra</taxon>
    </lineage>
</organism>
<comment type="similarity">
    <text evidence="1 4 5">Belongs to the universal ribosomal protein uS2 family.</text>
</comment>
<dbReference type="Gene3D" id="3.40.50.10490">
    <property type="entry name" value="Glucose-6-phosphate isomerase like protein, domain 1"/>
    <property type="match status" value="1"/>
</dbReference>
<dbReference type="InterPro" id="IPR023591">
    <property type="entry name" value="Ribosomal_uS2_flav_dom_sf"/>
</dbReference>
<evidence type="ECO:0000256" key="3">
    <source>
        <dbReference type="ARBA" id="ARBA00023274"/>
    </source>
</evidence>
<sequence length="225" mass="25489">MADIKIAQLLEAGVHLGHKTARWNPKMFPYIYMERNGIHILDLVQTSQLLQEACDYVQSASEQGKTFLFVGTKPQASEIIKEEALRANSFYVNHRWYGGLLTNWQTVKGRINTLITLEKEEETLFATLPKKESANLRKELTKLQTQLNGIKEMDRIPDVMIVIDQNYELTAIREAIKLNIPIISLLDSNCNPDLIDVPIPGNDDAITSIKIILRALSDSILMGRN</sequence>
<keyword evidence="3 4" id="KW-0687">Ribonucleoprotein</keyword>
<dbReference type="AlphaFoldDB" id="C6KJ16"/>
<dbReference type="RefSeq" id="YP_003002260.1">
    <property type="nucleotide sequence ID" value="NC_012903.1"/>
</dbReference>